<name>A0A9D2QIC2_9FIRM</name>
<organism evidence="1 2">
    <name type="scientific">Candidatus Eisenbergiella intestinigallinarum</name>
    <dbReference type="NCBI Taxonomy" id="2838549"/>
    <lineage>
        <taxon>Bacteria</taxon>
        <taxon>Bacillati</taxon>
        <taxon>Bacillota</taxon>
        <taxon>Clostridia</taxon>
        <taxon>Lachnospirales</taxon>
        <taxon>Lachnospiraceae</taxon>
        <taxon>Eisenbergiella</taxon>
    </lineage>
</organism>
<accession>A0A9D2QIC2</accession>
<proteinExistence type="predicted"/>
<protein>
    <submittedName>
        <fullName evidence="1">Uncharacterized protein</fullName>
    </submittedName>
</protein>
<sequence>MSAKKKELTISALKKRLEGLEYKELERLLCELYKSNEAAEQMINLRLLDEAYAQKLLEQYEERLYNIFFPDNLMRAGFSLRMAKSVVSDFKKICRNDELVLELKLYFAECGTEFTNMFGDIDEAFYNAVCSAFHDVAAAAAEDERLFLKWGDRLKNIIGDMGGIGWGVYDYMEEEYMIIPWVKNKKQ</sequence>
<comment type="caution">
    <text evidence="1">The sequence shown here is derived from an EMBL/GenBank/DDBJ whole genome shotgun (WGS) entry which is preliminary data.</text>
</comment>
<reference evidence="1" key="1">
    <citation type="journal article" date="2021" name="PeerJ">
        <title>Extensive microbial diversity within the chicken gut microbiome revealed by metagenomics and culture.</title>
        <authorList>
            <person name="Gilroy R."/>
            <person name="Ravi A."/>
            <person name="Getino M."/>
            <person name="Pursley I."/>
            <person name="Horton D.L."/>
            <person name="Alikhan N.F."/>
            <person name="Baker D."/>
            <person name="Gharbi K."/>
            <person name="Hall N."/>
            <person name="Watson M."/>
            <person name="Adriaenssens E.M."/>
            <person name="Foster-Nyarko E."/>
            <person name="Jarju S."/>
            <person name="Secka A."/>
            <person name="Antonio M."/>
            <person name="Oren A."/>
            <person name="Chaudhuri R.R."/>
            <person name="La Ragione R."/>
            <person name="Hildebrand F."/>
            <person name="Pallen M.J."/>
        </authorList>
    </citation>
    <scope>NUCLEOTIDE SEQUENCE</scope>
    <source>
        <strain evidence="1">ChiBcec1-1630</strain>
    </source>
</reference>
<evidence type="ECO:0000313" key="2">
    <source>
        <dbReference type="Proteomes" id="UP000823922"/>
    </source>
</evidence>
<evidence type="ECO:0000313" key="1">
    <source>
        <dbReference type="EMBL" id="HJC88074.1"/>
    </source>
</evidence>
<reference evidence="1" key="2">
    <citation type="submission" date="2021-04" db="EMBL/GenBank/DDBJ databases">
        <authorList>
            <person name="Gilroy R."/>
        </authorList>
    </citation>
    <scope>NUCLEOTIDE SEQUENCE</scope>
    <source>
        <strain evidence="1">ChiBcec1-1630</strain>
    </source>
</reference>
<dbReference type="EMBL" id="DWVS01000212">
    <property type="protein sequence ID" value="HJC88074.1"/>
    <property type="molecule type" value="Genomic_DNA"/>
</dbReference>
<dbReference type="Proteomes" id="UP000823922">
    <property type="component" value="Unassembled WGS sequence"/>
</dbReference>
<dbReference type="AlphaFoldDB" id="A0A9D2QIC2"/>
<gene>
    <name evidence="1" type="ORF">H9926_08675</name>
</gene>